<evidence type="ECO:0000259" key="2">
    <source>
        <dbReference type="Pfam" id="PF12776"/>
    </source>
</evidence>
<name>A0A8A1MKZ7_AJECA</name>
<dbReference type="Proteomes" id="UP000663671">
    <property type="component" value="Chromosome 3"/>
</dbReference>
<evidence type="ECO:0000256" key="1">
    <source>
        <dbReference type="SAM" id="MobiDB-lite"/>
    </source>
</evidence>
<evidence type="ECO:0000313" key="4">
    <source>
        <dbReference type="Proteomes" id="UP000663671"/>
    </source>
</evidence>
<dbReference type="VEuPathDB" id="FungiDB:I7I51_06660"/>
<dbReference type="Pfam" id="PF12776">
    <property type="entry name" value="Myb_DNA-bind_3"/>
    <property type="match status" value="1"/>
</dbReference>
<feature type="domain" description="Myb/SANT-like" evidence="2">
    <location>
        <begin position="73"/>
        <end position="142"/>
    </location>
</feature>
<dbReference type="AlphaFoldDB" id="A0A8A1MKZ7"/>
<proteinExistence type="predicted"/>
<evidence type="ECO:0000313" key="3">
    <source>
        <dbReference type="EMBL" id="QSS65810.1"/>
    </source>
</evidence>
<accession>A0A8A1MKZ7</accession>
<feature type="region of interest" description="Disordered" evidence="1">
    <location>
        <begin position="1"/>
        <end position="67"/>
    </location>
</feature>
<sequence length="177" mass="20646">MDLNESQIDPALQYLDERESQWPESPTRATQSTQRDSASYTPPASRLYSQPSRPYTQRASQRARRAARIRTDWTPAMELAMLNTFIDTKKWGLETDNSNYKSVVWPAIVEAVSQHTSQSITKDICDNRWRKIKTIWKLWLCISIDIQICDNFNIKDLHIQKSLVNCLTVVWQQVIML</sequence>
<gene>
    <name evidence="3" type="ORF">I7I51_06660</name>
</gene>
<dbReference type="InterPro" id="IPR024752">
    <property type="entry name" value="Myb/SANT-like_dom"/>
</dbReference>
<reference evidence="3" key="1">
    <citation type="submission" date="2021-01" db="EMBL/GenBank/DDBJ databases">
        <title>Chromosome-level genome assembly of a human fungal pathogen reveals clustering of transcriptionally co-regulated genes.</title>
        <authorList>
            <person name="Voorhies M."/>
            <person name="Cohen S."/>
            <person name="Shea T.P."/>
            <person name="Petrus S."/>
            <person name="Munoz J.F."/>
            <person name="Poplawski S."/>
            <person name="Goldman W.E."/>
            <person name="Michael T."/>
            <person name="Cuomo C.A."/>
            <person name="Sil A."/>
            <person name="Beyhan S."/>
        </authorList>
    </citation>
    <scope>NUCLEOTIDE SEQUENCE</scope>
    <source>
        <strain evidence="3">WU24</strain>
    </source>
</reference>
<feature type="compositionally biased region" description="Polar residues" evidence="1">
    <location>
        <begin position="22"/>
        <end position="57"/>
    </location>
</feature>
<organism evidence="3 4">
    <name type="scientific">Ajellomyces capsulatus</name>
    <name type="common">Darling's disease fungus</name>
    <name type="synonym">Histoplasma capsulatum</name>
    <dbReference type="NCBI Taxonomy" id="5037"/>
    <lineage>
        <taxon>Eukaryota</taxon>
        <taxon>Fungi</taxon>
        <taxon>Dikarya</taxon>
        <taxon>Ascomycota</taxon>
        <taxon>Pezizomycotina</taxon>
        <taxon>Eurotiomycetes</taxon>
        <taxon>Eurotiomycetidae</taxon>
        <taxon>Onygenales</taxon>
        <taxon>Ajellomycetaceae</taxon>
        <taxon>Histoplasma</taxon>
    </lineage>
</organism>
<dbReference type="OrthoDB" id="4195498at2759"/>
<protein>
    <recommendedName>
        <fullName evidence="2">Myb/SANT-like domain-containing protein</fullName>
    </recommendedName>
</protein>
<dbReference type="EMBL" id="CP069115">
    <property type="protein sequence ID" value="QSS65810.1"/>
    <property type="molecule type" value="Genomic_DNA"/>
</dbReference>